<evidence type="ECO:0000313" key="1">
    <source>
        <dbReference type="EMBL" id="KKM60414.1"/>
    </source>
</evidence>
<evidence type="ECO:0008006" key="2">
    <source>
        <dbReference type="Google" id="ProtNLM"/>
    </source>
</evidence>
<name>A0A0F9ISS7_9ZZZZ</name>
<organism evidence="1">
    <name type="scientific">marine sediment metagenome</name>
    <dbReference type="NCBI Taxonomy" id="412755"/>
    <lineage>
        <taxon>unclassified sequences</taxon>
        <taxon>metagenomes</taxon>
        <taxon>ecological metagenomes</taxon>
    </lineage>
</organism>
<gene>
    <name evidence="1" type="ORF">LCGC14_1542150</name>
</gene>
<accession>A0A0F9ISS7</accession>
<protein>
    <recommendedName>
        <fullName evidence="2">Right handed beta helix domain-containing protein</fullName>
    </recommendedName>
</protein>
<dbReference type="EMBL" id="LAZR01011683">
    <property type="protein sequence ID" value="KKM60414.1"/>
    <property type="molecule type" value="Genomic_DNA"/>
</dbReference>
<feature type="non-terminal residue" evidence="1">
    <location>
        <position position="1"/>
    </location>
</feature>
<comment type="caution">
    <text evidence="1">The sequence shown here is derived from an EMBL/GenBank/DDBJ whole genome shotgun (WGS) entry which is preliminary data.</text>
</comment>
<dbReference type="AlphaFoldDB" id="A0A0F9ISS7"/>
<proteinExistence type="predicted"/>
<reference evidence="1" key="1">
    <citation type="journal article" date="2015" name="Nature">
        <title>Complex archaea that bridge the gap between prokaryotes and eukaryotes.</title>
        <authorList>
            <person name="Spang A."/>
            <person name="Saw J.H."/>
            <person name="Jorgensen S.L."/>
            <person name="Zaremba-Niedzwiedzka K."/>
            <person name="Martijn J."/>
            <person name="Lind A.E."/>
            <person name="van Eijk R."/>
            <person name="Schleper C."/>
            <person name="Guy L."/>
            <person name="Ettema T.J."/>
        </authorList>
    </citation>
    <scope>NUCLEOTIDE SEQUENCE</scope>
</reference>
<sequence>GSLVTTPPFTFPQAQIRCNNFSDSKLNIVVPFAGAVIMDNIVGVQNGTNALATNGGIDLNGGHDNVISRNVLGGQYESGGNYRRAGATDDWGGNIVTGGVVNGVINPPWTSTHPGQ</sequence>